<evidence type="ECO:0000313" key="10">
    <source>
        <dbReference type="Proteomes" id="UP000054498"/>
    </source>
</evidence>
<protein>
    <recommendedName>
        <fullName evidence="8">Letm1 RBD domain-containing protein</fullName>
    </recommendedName>
</protein>
<dbReference type="OrthoDB" id="275278at2759"/>
<evidence type="ECO:0000256" key="1">
    <source>
        <dbReference type="ARBA" id="ARBA00004434"/>
    </source>
</evidence>
<dbReference type="RefSeq" id="XP_013895029.1">
    <property type="nucleotide sequence ID" value="XM_014039575.1"/>
</dbReference>
<keyword evidence="10" id="KW-1185">Reference proteome</keyword>
<name>A0A0D2LX29_9CHLO</name>
<dbReference type="GO" id="GO:0005743">
    <property type="term" value="C:mitochondrial inner membrane"/>
    <property type="evidence" value="ECO:0007669"/>
    <property type="project" value="UniProtKB-SubCell"/>
</dbReference>
<sequence length="203" mass="22971">MSAVVNATITVVRWTVGVPAALWALRLKSREQWAADWAGVKKTVKHEAHHYWVGTKLLATDVRIASGLAFKAMRGNTLTRRERRQLTRTTADIVRLVPMIVILLVPFMELALPVLLKIFPNMLPSTFEDKMKKPRDHHPPQQLPFAPTTANRSYIRQPAPPRPTIPHPPTALTTASQLSTANRQEEDVKKRLVVKLEVARFLQ</sequence>
<gene>
    <name evidence="9" type="ORF">MNEG_11952</name>
</gene>
<dbReference type="GO" id="GO:0043022">
    <property type="term" value="F:ribosome binding"/>
    <property type="evidence" value="ECO:0007669"/>
    <property type="project" value="InterPro"/>
</dbReference>
<dbReference type="GeneID" id="25729266"/>
<keyword evidence="5" id="KW-0496">Mitochondrion</keyword>
<dbReference type="EMBL" id="KK103203">
    <property type="protein sequence ID" value="KIY96009.1"/>
    <property type="molecule type" value="Genomic_DNA"/>
</dbReference>
<proteinExistence type="predicted"/>
<dbReference type="InterPro" id="IPR033122">
    <property type="entry name" value="LETM1-like_RBD"/>
</dbReference>
<evidence type="ECO:0000256" key="7">
    <source>
        <dbReference type="SAM" id="Phobius"/>
    </source>
</evidence>
<evidence type="ECO:0000256" key="5">
    <source>
        <dbReference type="ARBA" id="ARBA00023128"/>
    </source>
</evidence>
<comment type="subcellular location">
    <subcellularLocation>
        <location evidence="1">Mitochondrion inner membrane</location>
        <topology evidence="1">Single-pass membrane protein</topology>
    </subcellularLocation>
</comment>
<feature type="transmembrane region" description="Helical" evidence="7">
    <location>
        <begin position="93"/>
        <end position="116"/>
    </location>
</feature>
<evidence type="ECO:0000256" key="2">
    <source>
        <dbReference type="ARBA" id="ARBA00022692"/>
    </source>
</evidence>
<dbReference type="PANTHER" id="PTHR14009">
    <property type="entry name" value="LEUCINE ZIPPER-EF-HAND CONTAINING TRANSMEMBRANE PROTEIN"/>
    <property type="match status" value="1"/>
</dbReference>
<feature type="non-terminal residue" evidence="9">
    <location>
        <position position="203"/>
    </location>
</feature>
<dbReference type="Proteomes" id="UP000054498">
    <property type="component" value="Unassembled WGS sequence"/>
</dbReference>
<keyword evidence="2 7" id="KW-0812">Transmembrane</keyword>
<dbReference type="AlphaFoldDB" id="A0A0D2LX29"/>
<evidence type="ECO:0000256" key="3">
    <source>
        <dbReference type="ARBA" id="ARBA00022792"/>
    </source>
</evidence>
<keyword evidence="3" id="KW-0999">Mitochondrion inner membrane</keyword>
<organism evidence="9 10">
    <name type="scientific">Monoraphidium neglectum</name>
    <dbReference type="NCBI Taxonomy" id="145388"/>
    <lineage>
        <taxon>Eukaryota</taxon>
        <taxon>Viridiplantae</taxon>
        <taxon>Chlorophyta</taxon>
        <taxon>core chlorophytes</taxon>
        <taxon>Chlorophyceae</taxon>
        <taxon>CS clade</taxon>
        <taxon>Sphaeropleales</taxon>
        <taxon>Selenastraceae</taxon>
        <taxon>Monoraphidium</taxon>
    </lineage>
</organism>
<keyword evidence="6 7" id="KW-0472">Membrane</keyword>
<dbReference type="KEGG" id="mng:MNEG_11952"/>
<dbReference type="Pfam" id="PF07766">
    <property type="entry name" value="LETM1_RBD"/>
    <property type="match status" value="1"/>
</dbReference>
<feature type="domain" description="Letm1 RBD" evidence="8">
    <location>
        <begin position="78"/>
        <end position="134"/>
    </location>
</feature>
<evidence type="ECO:0000259" key="8">
    <source>
        <dbReference type="Pfam" id="PF07766"/>
    </source>
</evidence>
<dbReference type="InterPro" id="IPR044202">
    <property type="entry name" value="LETM1/MDM38-like"/>
</dbReference>
<evidence type="ECO:0000313" key="9">
    <source>
        <dbReference type="EMBL" id="KIY96009.1"/>
    </source>
</evidence>
<dbReference type="PANTHER" id="PTHR14009:SF1">
    <property type="entry name" value="MITOCHONDRIAL PROTON_CALCIUM EXCHANGER PROTEIN"/>
    <property type="match status" value="1"/>
</dbReference>
<reference evidence="9 10" key="1">
    <citation type="journal article" date="2013" name="BMC Genomics">
        <title>Reconstruction of the lipid metabolism for the microalga Monoraphidium neglectum from its genome sequence reveals characteristics suitable for biofuel production.</title>
        <authorList>
            <person name="Bogen C."/>
            <person name="Al-Dilaimi A."/>
            <person name="Albersmeier A."/>
            <person name="Wichmann J."/>
            <person name="Grundmann M."/>
            <person name="Rupp O."/>
            <person name="Lauersen K.J."/>
            <person name="Blifernez-Klassen O."/>
            <person name="Kalinowski J."/>
            <person name="Goesmann A."/>
            <person name="Mussgnug J.H."/>
            <person name="Kruse O."/>
        </authorList>
    </citation>
    <scope>NUCLEOTIDE SEQUENCE [LARGE SCALE GENOMIC DNA]</scope>
    <source>
        <strain evidence="9 10">SAG 48.87</strain>
    </source>
</reference>
<evidence type="ECO:0000256" key="4">
    <source>
        <dbReference type="ARBA" id="ARBA00022989"/>
    </source>
</evidence>
<dbReference type="GO" id="GO:0030003">
    <property type="term" value="P:intracellular monoatomic cation homeostasis"/>
    <property type="evidence" value="ECO:0007669"/>
    <property type="project" value="TreeGrafter"/>
</dbReference>
<dbReference type="STRING" id="145388.A0A0D2LX29"/>
<evidence type="ECO:0000256" key="6">
    <source>
        <dbReference type="ARBA" id="ARBA00023136"/>
    </source>
</evidence>
<keyword evidence="4 7" id="KW-1133">Transmembrane helix</keyword>
<accession>A0A0D2LX29</accession>